<evidence type="ECO:0000313" key="1">
    <source>
        <dbReference type="EMBL" id="BAE81204.1"/>
    </source>
</evidence>
<keyword evidence="2" id="KW-1185">Reference proteome</keyword>
<reference evidence="1 2" key="1">
    <citation type="journal article" date="2006" name="DNA Res.">
        <title>Genome sequence of the cat pathogen, Chlamydophila felis.</title>
        <authorList>
            <person name="Azuma Y."/>
            <person name="Hirakawa H."/>
            <person name="Yamashita A."/>
            <person name="Cai Y."/>
            <person name="Rahman M.A."/>
            <person name="Suzuki H."/>
            <person name="Mitaku S."/>
            <person name="Toh H."/>
            <person name="Goto S."/>
            <person name="Murakami T."/>
            <person name="Sugi K."/>
            <person name="Hayashi H."/>
            <person name="Fukushi H."/>
            <person name="Hattori M."/>
            <person name="Kuhara S."/>
            <person name="Shirai M."/>
        </authorList>
    </citation>
    <scope>NUCLEOTIDE SEQUENCE [LARGE SCALE GENOMIC DNA]</scope>
    <source>
        <strain evidence="1 2">Fe/C-56</strain>
    </source>
</reference>
<proteinExistence type="predicted"/>
<evidence type="ECO:0000313" key="2">
    <source>
        <dbReference type="Proteomes" id="UP000001260"/>
    </source>
</evidence>
<dbReference type="KEGG" id="cfe:BAE81204.1"/>
<dbReference type="eggNOG" id="ENOG50336EU">
    <property type="taxonomic scope" value="Bacteria"/>
</dbReference>
<organism evidence="1 2">
    <name type="scientific">Chlamydia felis (strain Fe/C-56)</name>
    <name type="common">Chlamydophila felis</name>
    <dbReference type="NCBI Taxonomy" id="264202"/>
    <lineage>
        <taxon>Bacteria</taxon>
        <taxon>Pseudomonadati</taxon>
        <taxon>Chlamydiota</taxon>
        <taxon>Chlamydiia</taxon>
        <taxon>Chlamydiales</taxon>
        <taxon>Chlamydiaceae</taxon>
        <taxon>Chlamydia/Chlamydophila group</taxon>
        <taxon>Chlamydia</taxon>
    </lineage>
</organism>
<accession>Q254T4</accession>
<sequence length="291" mass="32639">MKKTKIVITLSCALLIGAICIFSTLKPAVTCMNDSRSLVEEVKAFTLAGDSSFQNPVSELLDELNATSFISREGTDADQRPIFVNAQADFERAIVYWLKCNRVISCVCLIHTPSPATPLCTNGEISRGLVDSEVQNDIERLLTVKKRPDIIREYLQNGGTLFTIYPKKGRELRSIEQLEVLDHLIQRYSLHLHAIELNSDTIPQDLIGATYLITFADLSTYVLSLRSYQANSPINDKWAIWFGSIEDSIVAERLRTVVSFLRDHGFSLDNLCLVPCDKKEPSRENLRGSKA</sequence>
<name>Q254T4_CHLFF</name>
<dbReference type="RefSeq" id="WP_011457984.1">
    <property type="nucleotide sequence ID" value="NC_007899.1"/>
</dbReference>
<dbReference type="EMBL" id="AP006861">
    <property type="protein sequence ID" value="BAE81204.1"/>
    <property type="molecule type" value="Genomic_DNA"/>
</dbReference>
<dbReference type="HOGENOM" id="CLU_985880_0_0_0"/>
<dbReference type="AlphaFoldDB" id="Q254T4"/>
<protein>
    <submittedName>
        <fullName evidence="1">Uncharacterized protein</fullName>
    </submittedName>
</protein>
<dbReference type="Proteomes" id="UP000001260">
    <property type="component" value="Chromosome"/>
</dbReference>
<gene>
    <name evidence="1" type="ordered locus">CF0432</name>
</gene>